<evidence type="ECO:0000313" key="2">
    <source>
        <dbReference type="Proteomes" id="UP000188388"/>
    </source>
</evidence>
<dbReference type="STRING" id="1631249.BQ8794_200038"/>
<dbReference type="EMBL" id="FTPD01000013">
    <property type="protein sequence ID" value="SIT55035.1"/>
    <property type="molecule type" value="Genomic_DNA"/>
</dbReference>
<dbReference type="Proteomes" id="UP000188388">
    <property type="component" value="Unassembled WGS sequence"/>
</dbReference>
<accession>A0A1R3V545</accession>
<reference evidence="2" key="1">
    <citation type="submission" date="2017-01" db="EMBL/GenBank/DDBJ databases">
        <authorList>
            <person name="Brunel B."/>
        </authorList>
    </citation>
    <scope>NUCLEOTIDE SEQUENCE [LARGE SCALE GENOMIC DNA]</scope>
</reference>
<proteinExistence type="predicted"/>
<name>A0A1R3V545_9HYPH</name>
<evidence type="ECO:0000313" key="1">
    <source>
        <dbReference type="EMBL" id="SIT55035.1"/>
    </source>
</evidence>
<organism evidence="1 2">
    <name type="scientific">Mesorhizobium prunaredense</name>
    <dbReference type="NCBI Taxonomy" id="1631249"/>
    <lineage>
        <taxon>Bacteria</taxon>
        <taxon>Pseudomonadati</taxon>
        <taxon>Pseudomonadota</taxon>
        <taxon>Alphaproteobacteria</taxon>
        <taxon>Hyphomicrobiales</taxon>
        <taxon>Phyllobacteriaceae</taxon>
        <taxon>Mesorhizobium</taxon>
    </lineage>
</organism>
<keyword evidence="2" id="KW-1185">Reference proteome</keyword>
<sequence>MLKELQKQFRAVVMPSLSLNAAAMVFDGAESDAQPCAGCSVLAARTVCRGLLPPSGGALGLFLPHLGDTLRGMGYIALHNRSVRAWRGGESALNCMDGNSLPR</sequence>
<protein>
    <submittedName>
        <fullName evidence="1">Uncharacterized protein</fullName>
    </submittedName>
</protein>
<gene>
    <name evidence="1" type="ORF">BQ8794_200038</name>
</gene>
<dbReference type="AlphaFoldDB" id="A0A1R3V545"/>